<accession>A0A6J6X1W3</accession>
<dbReference type="AlphaFoldDB" id="A0A6J6X1W3"/>
<dbReference type="InterPro" id="IPR036527">
    <property type="entry name" value="SCP2_sterol-bd_dom_sf"/>
</dbReference>
<dbReference type="InterPro" id="IPR003033">
    <property type="entry name" value="SCP2_sterol-bd_dom"/>
</dbReference>
<name>A0A6J6X1W3_9ZZZZ</name>
<evidence type="ECO:0000259" key="1">
    <source>
        <dbReference type="Pfam" id="PF02036"/>
    </source>
</evidence>
<organism evidence="2">
    <name type="scientific">freshwater metagenome</name>
    <dbReference type="NCBI Taxonomy" id="449393"/>
    <lineage>
        <taxon>unclassified sequences</taxon>
        <taxon>metagenomes</taxon>
        <taxon>ecological metagenomes</taxon>
    </lineage>
</organism>
<dbReference type="Pfam" id="PF02036">
    <property type="entry name" value="SCP2"/>
    <property type="match status" value="1"/>
</dbReference>
<evidence type="ECO:0000313" key="2">
    <source>
        <dbReference type="EMBL" id="CAB4791290.1"/>
    </source>
</evidence>
<dbReference type="SUPFAM" id="SSF55718">
    <property type="entry name" value="SCP-like"/>
    <property type="match status" value="1"/>
</dbReference>
<dbReference type="EMBL" id="CAFAAB010000163">
    <property type="protein sequence ID" value="CAB4791290.1"/>
    <property type="molecule type" value="Genomic_DNA"/>
</dbReference>
<reference evidence="2" key="1">
    <citation type="submission" date="2020-05" db="EMBL/GenBank/DDBJ databases">
        <authorList>
            <person name="Chiriac C."/>
            <person name="Salcher M."/>
            <person name="Ghai R."/>
            <person name="Kavagutti S V."/>
        </authorList>
    </citation>
    <scope>NUCLEOTIDE SEQUENCE</scope>
</reference>
<proteinExistence type="predicted"/>
<dbReference type="Gene3D" id="3.30.1050.10">
    <property type="entry name" value="SCP2 sterol-binding domain"/>
    <property type="match status" value="1"/>
</dbReference>
<feature type="domain" description="SCP2" evidence="1">
    <location>
        <begin position="61"/>
        <end position="110"/>
    </location>
</feature>
<protein>
    <submittedName>
        <fullName evidence="2">Unannotated protein</fullName>
    </submittedName>
</protein>
<sequence length="123" mass="12872">MTEFLSADWFRTINEVLQSTTLESTDSWRVVFEWNDGPSSTPHAMTLSCLAGVVGIGIGDHLAADALVTLSFADAKALAAGSLDVAEALRAGRFKLRGDSKAVVEMANALRAAFGGTSASPVL</sequence>
<gene>
    <name evidence="2" type="ORF">UFOPK2958_01220</name>
</gene>